<evidence type="ECO:0000313" key="4">
    <source>
        <dbReference type="EMBL" id="KXS10343.1"/>
    </source>
</evidence>
<dbReference type="InterPro" id="IPR015943">
    <property type="entry name" value="WD40/YVTN_repeat-like_dom_sf"/>
</dbReference>
<feature type="repeat" description="WD" evidence="3">
    <location>
        <begin position="90"/>
        <end position="131"/>
    </location>
</feature>
<proteinExistence type="predicted"/>
<dbReference type="InterPro" id="IPR036322">
    <property type="entry name" value="WD40_repeat_dom_sf"/>
</dbReference>
<dbReference type="InterPro" id="IPR020472">
    <property type="entry name" value="WD40_PAC1"/>
</dbReference>
<dbReference type="STRING" id="1344416.A0A139A1V4"/>
<dbReference type="PANTHER" id="PTHR19848:SF8">
    <property type="entry name" value="F-BOX AND WD REPEAT DOMAIN CONTAINING 7"/>
    <property type="match status" value="1"/>
</dbReference>
<dbReference type="OrthoDB" id="19711at2759"/>
<feature type="repeat" description="WD" evidence="3">
    <location>
        <begin position="174"/>
        <end position="213"/>
    </location>
</feature>
<dbReference type="Gene3D" id="2.130.10.10">
    <property type="entry name" value="YVTN repeat-like/Quinoprotein amine dehydrogenase"/>
    <property type="match status" value="2"/>
</dbReference>
<feature type="repeat" description="WD" evidence="3">
    <location>
        <begin position="214"/>
        <end position="250"/>
    </location>
</feature>
<dbReference type="Pfam" id="PF00400">
    <property type="entry name" value="WD40"/>
    <property type="match status" value="6"/>
</dbReference>
<dbReference type="SMART" id="SM00320">
    <property type="entry name" value="WD40"/>
    <property type="match status" value="7"/>
</dbReference>
<dbReference type="AlphaFoldDB" id="A0A139A1V4"/>
<dbReference type="InterPro" id="IPR019775">
    <property type="entry name" value="WD40_repeat_CS"/>
</dbReference>
<accession>A0A139A1V4</accession>
<gene>
    <name evidence="4" type="ORF">M427DRAFT_139681</name>
</gene>
<dbReference type="Proteomes" id="UP000070544">
    <property type="component" value="Unassembled WGS sequence"/>
</dbReference>
<keyword evidence="5" id="KW-1185">Reference proteome</keyword>
<dbReference type="InterPro" id="IPR001680">
    <property type="entry name" value="WD40_rpt"/>
</dbReference>
<dbReference type="EMBL" id="KQ965830">
    <property type="protein sequence ID" value="KXS10343.1"/>
    <property type="molecule type" value="Genomic_DNA"/>
</dbReference>
<keyword evidence="1 3" id="KW-0853">WD repeat</keyword>
<dbReference type="PROSITE" id="PS50294">
    <property type="entry name" value="WD_REPEATS_REGION"/>
    <property type="match status" value="6"/>
</dbReference>
<dbReference type="CDD" id="cd00200">
    <property type="entry name" value="WD40"/>
    <property type="match status" value="1"/>
</dbReference>
<keyword evidence="2" id="KW-0677">Repeat</keyword>
<evidence type="ECO:0000313" key="5">
    <source>
        <dbReference type="Proteomes" id="UP000070544"/>
    </source>
</evidence>
<feature type="repeat" description="WD" evidence="3">
    <location>
        <begin position="132"/>
        <end position="173"/>
    </location>
</feature>
<dbReference type="PROSITE" id="PS50082">
    <property type="entry name" value="WD_REPEATS_2"/>
    <property type="match status" value="6"/>
</dbReference>
<dbReference type="PRINTS" id="PR00320">
    <property type="entry name" value="GPROTEINBRPT"/>
</dbReference>
<reference evidence="4 5" key="1">
    <citation type="journal article" date="2015" name="Genome Biol. Evol.">
        <title>Phylogenomic analyses indicate that early fungi evolved digesting cell walls of algal ancestors of land plants.</title>
        <authorList>
            <person name="Chang Y."/>
            <person name="Wang S."/>
            <person name="Sekimoto S."/>
            <person name="Aerts A.L."/>
            <person name="Choi C."/>
            <person name="Clum A."/>
            <person name="LaButti K.M."/>
            <person name="Lindquist E.A."/>
            <person name="Yee Ngan C."/>
            <person name="Ohm R.A."/>
            <person name="Salamov A.A."/>
            <person name="Grigoriev I.V."/>
            <person name="Spatafora J.W."/>
            <person name="Berbee M.L."/>
        </authorList>
    </citation>
    <scope>NUCLEOTIDE SEQUENCE [LARGE SCALE GENOMIC DNA]</scope>
    <source>
        <strain evidence="4 5">JEL478</strain>
    </source>
</reference>
<evidence type="ECO:0000256" key="3">
    <source>
        <dbReference type="PROSITE-ProRule" id="PRU00221"/>
    </source>
</evidence>
<dbReference type="SUPFAM" id="SSF50978">
    <property type="entry name" value="WD40 repeat-like"/>
    <property type="match status" value="1"/>
</dbReference>
<evidence type="ECO:0000256" key="1">
    <source>
        <dbReference type="ARBA" id="ARBA00022574"/>
    </source>
</evidence>
<dbReference type="OMA" id="FQPIRMI"/>
<feature type="repeat" description="WD" evidence="3">
    <location>
        <begin position="260"/>
        <end position="301"/>
    </location>
</feature>
<organism evidence="4 5">
    <name type="scientific">Gonapodya prolifera (strain JEL478)</name>
    <name type="common">Monoblepharis prolifera</name>
    <dbReference type="NCBI Taxonomy" id="1344416"/>
    <lineage>
        <taxon>Eukaryota</taxon>
        <taxon>Fungi</taxon>
        <taxon>Fungi incertae sedis</taxon>
        <taxon>Chytridiomycota</taxon>
        <taxon>Chytridiomycota incertae sedis</taxon>
        <taxon>Monoblepharidomycetes</taxon>
        <taxon>Monoblepharidales</taxon>
        <taxon>Gonapodyaceae</taxon>
        <taxon>Gonapodya</taxon>
    </lineage>
</organism>
<dbReference type="PROSITE" id="PS00678">
    <property type="entry name" value="WD_REPEATS_1"/>
    <property type="match status" value="5"/>
</dbReference>
<sequence>MLISMDADTDAADALPPKMAVVVGDWRKLTWAHALIERAWKRGKFEPNWILGHDDSVYCVQHDGTRIVSGSRDRTVRVWDARTHKPIRTLRVHDGSVLCLQYDATGSNLITGSSDTSLAVWNLQRGSLKRRLRGHTDAVLDVRLVDEGGLAASCSKDRSIRIWRLDKGDIVATMEGHSGVVNAISVSAPHLASASVDHTLKLWDLATASALRDFTGHEASLFCVHMTPDGHTILSGSRDCSVRVWDVRSGFNSGDCVRTLLGHENLVRTLAMDHVRGRCVSGSYDKSIKVWDLGMGKVVVDVQKAHPAWVYQVQVDATKIVSAGQEGKVVVWDFSGGVGDEHVDPTQA</sequence>
<evidence type="ECO:0000256" key="2">
    <source>
        <dbReference type="ARBA" id="ARBA00022737"/>
    </source>
</evidence>
<name>A0A139A1V4_GONPJ</name>
<dbReference type="PANTHER" id="PTHR19848">
    <property type="entry name" value="WD40 REPEAT PROTEIN"/>
    <property type="match status" value="1"/>
</dbReference>
<feature type="repeat" description="WD" evidence="3">
    <location>
        <begin position="50"/>
        <end position="89"/>
    </location>
</feature>
<protein>
    <submittedName>
        <fullName evidence="4">WD40 repeat-like protein</fullName>
    </submittedName>
</protein>